<sequence length="96" mass="10838">MAGRAVIHACRNWNLCSTFQRSSLSSFVSEGLKAEFIFISDIASRQLFFLRTIQRPAIMVGTSPLPPHHVMLAKLWHPPSFWQASFSIPHLNKGSE</sequence>
<dbReference type="AlphaFoldDB" id="A0AAV4MMT8"/>
<accession>A0AAV4MMT8</accession>
<name>A0AAV4MMT8_CAEEX</name>
<comment type="caution">
    <text evidence="1">The sequence shown here is derived from an EMBL/GenBank/DDBJ whole genome shotgun (WGS) entry which is preliminary data.</text>
</comment>
<gene>
    <name evidence="1" type="ORF">CEXT_220171</name>
</gene>
<reference evidence="1 2" key="1">
    <citation type="submission" date="2021-06" db="EMBL/GenBank/DDBJ databases">
        <title>Caerostris extrusa draft genome.</title>
        <authorList>
            <person name="Kono N."/>
            <person name="Arakawa K."/>
        </authorList>
    </citation>
    <scope>NUCLEOTIDE SEQUENCE [LARGE SCALE GENOMIC DNA]</scope>
</reference>
<dbReference type="Proteomes" id="UP001054945">
    <property type="component" value="Unassembled WGS sequence"/>
</dbReference>
<evidence type="ECO:0000313" key="1">
    <source>
        <dbReference type="EMBL" id="GIX73173.1"/>
    </source>
</evidence>
<dbReference type="EMBL" id="BPLR01019924">
    <property type="protein sequence ID" value="GIX73173.1"/>
    <property type="molecule type" value="Genomic_DNA"/>
</dbReference>
<organism evidence="1 2">
    <name type="scientific">Caerostris extrusa</name>
    <name type="common">Bark spider</name>
    <name type="synonym">Caerostris bankana</name>
    <dbReference type="NCBI Taxonomy" id="172846"/>
    <lineage>
        <taxon>Eukaryota</taxon>
        <taxon>Metazoa</taxon>
        <taxon>Ecdysozoa</taxon>
        <taxon>Arthropoda</taxon>
        <taxon>Chelicerata</taxon>
        <taxon>Arachnida</taxon>
        <taxon>Araneae</taxon>
        <taxon>Araneomorphae</taxon>
        <taxon>Entelegynae</taxon>
        <taxon>Araneoidea</taxon>
        <taxon>Araneidae</taxon>
        <taxon>Caerostris</taxon>
    </lineage>
</organism>
<keyword evidence="2" id="KW-1185">Reference proteome</keyword>
<proteinExistence type="predicted"/>
<evidence type="ECO:0000313" key="2">
    <source>
        <dbReference type="Proteomes" id="UP001054945"/>
    </source>
</evidence>
<protein>
    <submittedName>
        <fullName evidence="1">Uncharacterized protein</fullName>
    </submittedName>
</protein>